<evidence type="ECO:0000313" key="4">
    <source>
        <dbReference type="Proteomes" id="UP000692954"/>
    </source>
</evidence>
<dbReference type="PANTHER" id="PTHR11319:SF35">
    <property type="entry name" value="OUTER MEMBRANE PROTEIN PMPC-RELATED"/>
    <property type="match status" value="1"/>
</dbReference>
<keyword evidence="4" id="KW-1185">Reference proteome</keyword>
<organism evidence="3 4">
    <name type="scientific">Paramecium sonneborni</name>
    <dbReference type="NCBI Taxonomy" id="65129"/>
    <lineage>
        <taxon>Eukaryota</taxon>
        <taxon>Sar</taxon>
        <taxon>Alveolata</taxon>
        <taxon>Ciliophora</taxon>
        <taxon>Intramacronucleata</taxon>
        <taxon>Oligohymenophorea</taxon>
        <taxon>Peniculida</taxon>
        <taxon>Parameciidae</taxon>
        <taxon>Paramecium</taxon>
    </lineage>
</organism>
<evidence type="ECO:0000256" key="1">
    <source>
        <dbReference type="SAM" id="Phobius"/>
    </source>
</evidence>
<feature type="transmembrane region" description="Helical" evidence="1">
    <location>
        <begin position="2725"/>
        <end position="2744"/>
    </location>
</feature>
<feature type="transmembrane region" description="Helical" evidence="1">
    <location>
        <begin position="2537"/>
        <end position="2560"/>
    </location>
</feature>
<keyword evidence="1" id="KW-0472">Membrane</keyword>
<dbReference type="Proteomes" id="UP000692954">
    <property type="component" value="Unassembled WGS sequence"/>
</dbReference>
<evidence type="ECO:0000256" key="2">
    <source>
        <dbReference type="SAM" id="SignalP"/>
    </source>
</evidence>
<feature type="signal peptide" evidence="2">
    <location>
        <begin position="1"/>
        <end position="20"/>
    </location>
</feature>
<protein>
    <submittedName>
        <fullName evidence="3">Uncharacterized protein</fullName>
    </submittedName>
</protein>
<proteinExistence type="predicted"/>
<gene>
    <name evidence="3" type="ORF">PSON_ATCC_30995.1.T1670007</name>
</gene>
<dbReference type="PANTHER" id="PTHR11319">
    <property type="entry name" value="G PROTEIN-COUPLED RECEPTOR-RELATED"/>
    <property type="match status" value="1"/>
</dbReference>
<accession>A0A8S1RDM4</accession>
<feature type="transmembrane region" description="Helical" evidence="1">
    <location>
        <begin position="2756"/>
        <end position="2775"/>
    </location>
</feature>
<keyword evidence="1" id="KW-0812">Transmembrane</keyword>
<dbReference type="CDD" id="cd00064">
    <property type="entry name" value="FU"/>
    <property type="match status" value="1"/>
</dbReference>
<dbReference type="EMBL" id="CAJJDN010000167">
    <property type="protein sequence ID" value="CAD8126371.1"/>
    <property type="molecule type" value="Genomic_DNA"/>
</dbReference>
<feature type="transmembrane region" description="Helical" evidence="1">
    <location>
        <begin position="2572"/>
        <end position="2595"/>
    </location>
</feature>
<feature type="transmembrane region" description="Helical" evidence="1">
    <location>
        <begin position="2615"/>
        <end position="2643"/>
    </location>
</feature>
<keyword evidence="1" id="KW-1133">Transmembrane helix</keyword>
<dbReference type="InterPro" id="IPR006212">
    <property type="entry name" value="Furin_repeat"/>
</dbReference>
<feature type="chain" id="PRO_5035917015" evidence="2">
    <location>
        <begin position="21"/>
        <end position="2893"/>
    </location>
</feature>
<sequence length="2893" mass="336741">MSLVIRITIVSLFHLFLIKGSDIYEDHLLDLKSQKKEYQFELGIENKFAFWSLCIPTQQVSQFTDGENQQLFYIRNNVNQDLIIAMFVSVVIRSPQVSHKIYFRDMIQYQDYNPLQYEGTWILTMITMKKKEISIQTLNSDIIHYYTSLYEIFNIQFVLGDTRLRVQDFYLGAFRGRISQLMMIEENLAFDDYFNNNKIPPKIQGQQTQELVSGIQTFRGETQLKIEIEQVGKNFYISGWAKYDSVDQNSLITYLLLRMSVFKSYTNEIRVGDEVAKILVDIDKSNQFSGYTIVSYHYATPILQYIQNLENEKKFVSLDLKQLMSWHFISFEYSSTWNIKTKFLISYFEYSNIFHKEINLGTEKYNNLFINTKYYVTIGSDNIKYFSKLKGQIFNLQIHYNYDNPKEFIQICHHSCQECKGPSSNDCISCSVNQNRIYIKDFNQCPCQLGYFEDDKHCKSVIDFNPILILKNVESKNQRCPFGYFMLPEDEKCIKCPQEYIRGFDLICAECLQYPTTWYKKLNCQSDYYIQMKSANQFTYRIKQRQPKDYDLYLIDDNFELQYIEGAEEHCTQNFNLNSFCNELDTNFLVSKVISVKCKSNYYHNPNPFRKCLLLPKGCVIMYESCEKCDTGYELKDDLCQEIIQITCNKGYTFSNELNKCIQCGKNCMDCQYQYNELGQGYPRCLRCVHHQKYYISINFTDCLENLIANCLYAFEATQDYKINSFEFDLNINTQSATKTGCARCSDGFFFNEYTQLCQKHTNQQCQYGYQLILYNEMICFYGIKSQNNSPYSFKEGCGQLNKDCKICLVGSTILNEESYSCLICDQGYYSEKSTGQCVPCPLQQYCSNCQQQHKIAKDFWKTEIQAFYRYIIDDSVQSHPFIQYGTSQNSQDYEIICINCLQGYVLHNDMCIKACPYNCLECIIINNENVCIECPTTFNGKSLSLSNNECFLCPSNCELCHIRNQNQIQEVNPLFNNEELSYFSNQCLGFYQCFDNYGFISNDCQQIYQKKEIQINLELICNGENDKLIPEQIVQFQTKDFYLLLNSLEIKTIVIKITSYQQQVCFFNLNQTFIQIYSQNVFYAINVQLEIYGNGFTNFQQGFEGTIQLINFNKIHIEGIIIESQLIQISSNFEQTIELININFILNSIGNQKFIVINNATNIYIDNLNLLQIIKAYSAEVLIEFGYTKSPQVVQISNSLFQIEFTNYQLLRFNFKENDQVEFLNVKLIKSEFISSSLLDLQNGKLIIKEMLIENNTIQNSNLISIRGSSNFISQSFLFNSNSIDNSTILTLNNNINISQIEFKRICYLIIHIQFCQIQQISFSLNTYEYGSRLILFNNDNNQQPNKNLIIKNIKLIGNKIQDISKLLYQEMLIVLEFINISIHELYIQRYIGISEFKFQGVQNLILNKTIIQKYSDQTQEQLFVIFECAKIKGLLNTSIFIEDTFNIEFINLKILNIGSVDYPIINIYQKKSQTQFSLFLKLSQLNFYNNFLLTQEKQTTTGIIYLMSQSNYYIQISDSIFEKNLLHQYQENQLFISSLLFNLDCSLCTIYIKNLTVESNIVTNSSTSIIFLKAKNVIFENSIFQKNCIFDYQILQPFLVFNFDQDQNLLYDIITNILEIKVSSGNAKIIGEQITIKNIQINNSSGSGFNIKMENEAILLIENANFSNLISETTNGGILLIDSSQATSTIITANYISMINIKNKNKGGFIYSLNGKGVTQINLQNLFVENLYSLIGSLFYGDFVASNVETSFIVKNLQMKNSILEQLQFLNTFSNQDESQQSVINQLGSRSLFLISNFRIISLQNLEINQLLYESVLTIRGAQNIAIKNMKIIQSSFLNYAIFINQMSISSKLQFYNISIFNITISSDIISPSPCKINQSNIQNEIKYKCSQHILAPLHLVSSNKNSLDQAYCVINTINDLETFSQMNLIIIYPFQTDIRLSQIKIYNTHCEFGGLLAFYFKDSYVDTDIDSLLIYQNFCGKLGCLIFQNSNNNRILQRQEDHLLKQIYNLKLVNYMCMYNIGNDGTCLYVANLSTIIKSSVLKHNIAQTSGGSITILGNKKFLLQESFIMNNTANFGGGLSINSFKTNQFYKQKSIIEDNIAKLFGNNYAQIPSQLTISFDRTTGLEKVKIVNKENLLIEQIVIKPYVLFKDTYSDTLYVPNGQPLSKYEYFDWTQLKYFKYNMHFRIKAFDRYNVQQQNLENSTCEIMGRILESNNENQFTSNFTNIPKVVFDNYDYNLDDIIVYLDDQLNLTLQLQFQCTSVKIPIYNDNLEIIDFHNNYFLRINLKTLPCQFGETKNQTSGICVLCNATQGWYSLTINSDKCSIKDELKVKEVTSAKLNLKYGFWRPYFNNDIINECINLIDNCNGGWEVGDTSCFQGHVGALCEECDLYNLRGEGHYSTSNKYQCSPCTDQELNSILISLISFWTIISALISVRGTVTLIEEMAIKIYISQFRLLLTNQDSQSGILIKMLTNHLQIVSTITTFKFKLPQQLNNAVNSSANPIQKMTFSLDCFLIFIFSLDIHYSRMIWQLVLPLIYITLFLGCYLIGVFIKFLKYKVSVITTTFIYLYIYVQPNLIGGFIQLISFRQISGFNWIQANVAYRYDTNPHYFWLTTFCLPLLLLIAILIPIILYLGMYFNKNKLNTKNMRQRLGYLYNEYKITAYFWEIVKIFEKELIIIFLSYYDDNIIKKGILVFLTVYLYWELNIKYQPFSSKKLNKLDAYSAQICQLSIIFGLGIYIEQISDVIEIQIPFLIILAYLNIHFLLKLLLEIISQYVKNLEVQLDSIRDFIRTKAPWTLKYRFLHLQLLNRQQQRARVIKKFQILKKHLLLKAKQIVQIKSQYNIFNDEDVKKIINNCSQQNQNNNNAEYQTINSKIESQGKLRIEQG</sequence>
<reference evidence="3" key="1">
    <citation type="submission" date="2021-01" db="EMBL/GenBank/DDBJ databases">
        <authorList>
            <consortium name="Genoscope - CEA"/>
            <person name="William W."/>
        </authorList>
    </citation>
    <scope>NUCLEOTIDE SEQUENCE</scope>
</reference>
<keyword evidence="2" id="KW-0732">Signal</keyword>
<comment type="caution">
    <text evidence="3">The sequence shown here is derived from an EMBL/GenBank/DDBJ whole genome shotgun (WGS) entry which is preliminary data.</text>
</comment>
<name>A0A8S1RDM4_9CILI</name>
<evidence type="ECO:0000313" key="3">
    <source>
        <dbReference type="EMBL" id="CAD8126371.1"/>
    </source>
</evidence>